<accession>A0ABQ0PJ43</accession>
<gene>
    <name evidence="10" type="ORF">AA0521_1958</name>
</gene>
<dbReference type="InterPro" id="IPR052157">
    <property type="entry name" value="BCAA_transport_permease"/>
</dbReference>
<comment type="subcellular location">
    <subcellularLocation>
        <location evidence="1">Cell membrane</location>
        <topology evidence="1">Multi-pass membrane protein</topology>
    </subcellularLocation>
</comment>
<dbReference type="Pfam" id="PF02653">
    <property type="entry name" value="BPD_transp_2"/>
    <property type="match status" value="1"/>
</dbReference>
<proteinExistence type="inferred from homology"/>
<comment type="caution">
    <text evidence="10">The sequence shown here is derived from an EMBL/GenBank/DDBJ whole genome shotgun (WGS) entry which is preliminary data.</text>
</comment>
<feature type="transmembrane region" description="Helical" evidence="9">
    <location>
        <begin position="36"/>
        <end position="53"/>
    </location>
</feature>
<evidence type="ECO:0000256" key="5">
    <source>
        <dbReference type="ARBA" id="ARBA00022970"/>
    </source>
</evidence>
<feature type="transmembrane region" description="Helical" evidence="9">
    <location>
        <begin position="186"/>
        <end position="208"/>
    </location>
</feature>
<evidence type="ECO:0000313" key="10">
    <source>
        <dbReference type="EMBL" id="GBQ71738.1"/>
    </source>
</evidence>
<evidence type="ECO:0000256" key="9">
    <source>
        <dbReference type="SAM" id="Phobius"/>
    </source>
</evidence>
<dbReference type="Proteomes" id="UP001061452">
    <property type="component" value="Unassembled WGS sequence"/>
</dbReference>
<keyword evidence="6 9" id="KW-1133">Transmembrane helix</keyword>
<feature type="transmembrane region" description="Helical" evidence="9">
    <location>
        <begin position="7"/>
        <end position="30"/>
    </location>
</feature>
<comment type="similarity">
    <text evidence="8">Belongs to the binding-protein-dependent transport system permease family. LivHM subfamily.</text>
</comment>
<sequence length="291" mass="30839">MMLMQQIVNGALLGAVYMLVALSFTIMIGVLNFLNFSLPGLFALGGMLTWICLHAGWGPVWAMVLAPAAVVAVALVTEWLVYWPSRLRDPTLPLVSSLAFLVLIENLLVAICGSDQQALPPVVTGLNIHVSGLVISGIQVGSLLLSIGVVIWLSWFLRATGMGRQIRCMAENTETALLLGFNIVRLVRMLFIISALLSAVAGILFACNYQQVSPFMGEEVGFKGLAAMIIGGVGSIWGAVLGGMLLGMVEVATISCAGAECVNIVVYGILLLLLVMRPAGLLGCAPQQEKL</sequence>
<feature type="transmembrane region" description="Helical" evidence="9">
    <location>
        <begin position="220"/>
        <end position="246"/>
    </location>
</feature>
<evidence type="ECO:0000256" key="2">
    <source>
        <dbReference type="ARBA" id="ARBA00022448"/>
    </source>
</evidence>
<evidence type="ECO:0000256" key="4">
    <source>
        <dbReference type="ARBA" id="ARBA00022692"/>
    </source>
</evidence>
<organism evidence="10 11">
    <name type="scientific">Komagataeibacter intermedius NRIC 0521</name>
    <dbReference type="NCBI Taxonomy" id="1307934"/>
    <lineage>
        <taxon>Bacteria</taxon>
        <taxon>Pseudomonadati</taxon>
        <taxon>Pseudomonadota</taxon>
        <taxon>Alphaproteobacteria</taxon>
        <taxon>Acetobacterales</taxon>
        <taxon>Acetobacteraceae</taxon>
        <taxon>Komagataeibacter</taxon>
    </lineage>
</organism>
<feature type="transmembrane region" description="Helical" evidence="9">
    <location>
        <begin position="133"/>
        <end position="155"/>
    </location>
</feature>
<dbReference type="PANTHER" id="PTHR11795:SF445">
    <property type="entry name" value="AMINO ACID ABC TRANSPORTER PERMEASE PROTEIN"/>
    <property type="match status" value="1"/>
</dbReference>
<evidence type="ECO:0000313" key="11">
    <source>
        <dbReference type="Proteomes" id="UP001061452"/>
    </source>
</evidence>
<protein>
    <submittedName>
        <fullName evidence="10">Branched-chain amino acid ABC transporter permease</fullName>
    </submittedName>
</protein>
<evidence type="ECO:0000256" key="7">
    <source>
        <dbReference type="ARBA" id="ARBA00023136"/>
    </source>
</evidence>
<dbReference type="RefSeq" id="WP_039735331.1">
    <property type="nucleotide sequence ID" value="NZ_BAQJ01000119.1"/>
</dbReference>
<dbReference type="PANTHER" id="PTHR11795">
    <property type="entry name" value="BRANCHED-CHAIN AMINO ACID TRANSPORT SYSTEM PERMEASE PROTEIN LIVH"/>
    <property type="match status" value="1"/>
</dbReference>
<evidence type="ECO:0000256" key="8">
    <source>
        <dbReference type="ARBA" id="ARBA00037998"/>
    </source>
</evidence>
<keyword evidence="3" id="KW-1003">Cell membrane</keyword>
<keyword evidence="2" id="KW-0813">Transport</keyword>
<evidence type="ECO:0000256" key="3">
    <source>
        <dbReference type="ARBA" id="ARBA00022475"/>
    </source>
</evidence>
<keyword evidence="7 9" id="KW-0472">Membrane</keyword>
<dbReference type="CDD" id="cd06582">
    <property type="entry name" value="TM_PBP1_LivH_like"/>
    <property type="match status" value="1"/>
</dbReference>
<reference evidence="10" key="1">
    <citation type="submission" date="2013-04" db="EMBL/GenBank/DDBJ databases">
        <title>The genome sequencing project of 58 acetic acid bacteria.</title>
        <authorList>
            <person name="Okamoto-Kainuma A."/>
            <person name="Ishikawa M."/>
            <person name="Umino S."/>
            <person name="Koizumi Y."/>
            <person name="Shiwa Y."/>
            <person name="Yoshikawa H."/>
            <person name="Matsutani M."/>
            <person name="Matsushita K."/>
        </authorList>
    </citation>
    <scope>NUCLEOTIDE SEQUENCE</scope>
    <source>
        <strain evidence="10">NRIC 0521</strain>
    </source>
</reference>
<keyword evidence="4 9" id="KW-0812">Transmembrane</keyword>
<name>A0ABQ0PJ43_9PROT</name>
<evidence type="ECO:0000256" key="6">
    <source>
        <dbReference type="ARBA" id="ARBA00022989"/>
    </source>
</evidence>
<feature type="transmembrane region" description="Helical" evidence="9">
    <location>
        <begin position="60"/>
        <end position="82"/>
    </location>
</feature>
<keyword evidence="11" id="KW-1185">Reference proteome</keyword>
<feature type="transmembrane region" description="Helical" evidence="9">
    <location>
        <begin position="252"/>
        <end position="275"/>
    </location>
</feature>
<dbReference type="EMBL" id="BAQJ01000119">
    <property type="protein sequence ID" value="GBQ71738.1"/>
    <property type="molecule type" value="Genomic_DNA"/>
</dbReference>
<dbReference type="InterPro" id="IPR001851">
    <property type="entry name" value="ABC_transp_permease"/>
</dbReference>
<evidence type="ECO:0000256" key="1">
    <source>
        <dbReference type="ARBA" id="ARBA00004651"/>
    </source>
</evidence>
<keyword evidence="5" id="KW-0029">Amino-acid transport</keyword>